<dbReference type="AlphaFoldDB" id="A0A0F9NN28"/>
<keyword evidence="1" id="KW-0812">Transmembrane</keyword>
<dbReference type="EMBL" id="LAZR01003197">
    <property type="protein sequence ID" value="KKN20900.1"/>
    <property type="molecule type" value="Genomic_DNA"/>
</dbReference>
<sequence length="93" mass="10704">MPEDIDELKKFENLSEMETKVVKFLKENIGKAYDSTELVELVYDWDREQGGSIKNYLSIIGGSISLTIILGNLVEKKRINKIIAKGKVFYYLE</sequence>
<keyword evidence="1" id="KW-1133">Transmembrane helix</keyword>
<evidence type="ECO:0000256" key="1">
    <source>
        <dbReference type="SAM" id="Phobius"/>
    </source>
</evidence>
<protein>
    <submittedName>
        <fullName evidence="2">Uncharacterized protein</fullName>
    </submittedName>
</protein>
<reference evidence="2" key="1">
    <citation type="journal article" date="2015" name="Nature">
        <title>Complex archaea that bridge the gap between prokaryotes and eukaryotes.</title>
        <authorList>
            <person name="Spang A."/>
            <person name="Saw J.H."/>
            <person name="Jorgensen S.L."/>
            <person name="Zaremba-Niedzwiedzka K."/>
            <person name="Martijn J."/>
            <person name="Lind A.E."/>
            <person name="van Eijk R."/>
            <person name="Schleper C."/>
            <person name="Guy L."/>
            <person name="Ettema T.J."/>
        </authorList>
    </citation>
    <scope>NUCLEOTIDE SEQUENCE</scope>
</reference>
<feature type="transmembrane region" description="Helical" evidence="1">
    <location>
        <begin position="56"/>
        <end position="74"/>
    </location>
</feature>
<gene>
    <name evidence="2" type="ORF">LCGC14_0930790</name>
</gene>
<evidence type="ECO:0000313" key="2">
    <source>
        <dbReference type="EMBL" id="KKN20900.1"/>
    </source>
</evidence>
<accession>A0A0F9NN28</accession>
<keyword evidence="1" id="KW-0472">Membrane</keyword>
<comment type="caution">
    <text evidence="2">The sequence shown here is derived from an EMBL/GenBank/DDBJ whole genome shotgun (WGS) entry which is preliminary data.</text>
</comment>
<organism evidence="2">
    <name type="scientific">marine sediment metagenome</name>
    <dbReference type="NCBI Taxonomy" id="412755"/>
    <lineage>
        <taxon>unclassified sequences</taxon>
        <taxon>metagenomes</taxon>
        <taxon>ecological metagenomes</taxon>
    </lineage>
</organism>
<proteinExistence type="predicted"/>
<name>A0A0F9NN28_9ZZZZ</name>